<evidence type="ECO:0000313" key="3">
    <source>
        <dbReference type="Proteomes" id="UP001056855"/>
    </source>
</evidence>
<evidence type="ECO:0000259" key="1">
    <source>
        <dbReference type="Pfam" id="PF18545"/>
    </source>
</evidence>
<sequence>METASPTRSVSSSSPVMAVVELVADREGTDPIELQPPLYDVIDPEALNALFAPTSRGRPRESGQVSFEYLGYDVTVRGDGDVSVRNNTER</sequence>
<keyword evidence="3" id="KW-1185">Reference proteome</keyword>
<evidence type="ECO:0000313" key="2">
    <source>
        <dbReference type="EMBL" id="UTF54254.1"/>
    </source>
</evidence>
<accession>A0A9E7N9F5</accession>
<dbReference type="AlphaFoldDB" id="A0A9E7N9F5"/>
<gene>
    <name evidence="2" type="ORF">NGM29_02910</name>
</gene>
<protein>
    <recommendedName>
        <fullName evidence="1">Halobacterial output domain-containing protein</fullName>
    </recommendedName>
</protein>
<dbReference type="Proteomes" id="UP001056855">
    <property type="component" value="Chromosome"/>
</dbReference>
<dbReference type="RefSeq" id="WP_254158841.1">
    <property type="nucleotide sequence ID" value="NZ_CP100355.1"/>
</dbReference>
<reference evidence="2" key="1">
    <citation type="submission" date="2022-06" db="EMBL/GenBank/DDBJ databases">
        <title>Diverse halophilic archaea isolated from saline environments.</title>
        <authorList>
            <person name="Cui H.-L."/>
        </authorList>
    </citation>
    <scope>NUCLEOTIDE SEQUENCE</scope>
    <source>
        <strain evidence="2">WLHS1</strain>
    </source>
</reference>
<feature type="domain" description="Halobacterial output" evidence="1">
    <location>
        <begin position="12"/>
        <end position="85"/>
    </location>
</feature>
<dbReference type="GeneID" id="73288962"/>
<dbReference type="KEGG" id="sawl:NGM29_02910"/>
<dbReference type="EMBL" id="CP100355">
    <property type="protein sequence ID" value="UTF54254.1"/>
    <property type="molecule type" value="Genomic_DNA"/>
</dbReference>
<name>A0A9E7N9F5_9EURY</name>
<dbReference type="InterPro" id="IPR040624">
    <property type="entry name" value="HalOD1"/>
</dbReference>
<dbReference type="Pfam" id="PF18545">
    <property type="entry name" value="HalOD1"/>
    <property type="match status" value="1"/>
</dbReference>
<proteinExistence type="predicted"/>
<organism evidence="2 3">
    <name type="scientific">Natronosalvus rutilus</name>
    <dbReference type="NCBI Taxonomy" id="2953753"/>
    <lineage>
        <taxon>Archaea</taxon>
        <taxon>Methanobacteriati</taxon>
        <taxon>Methanobacteriota</taxon>
        <taxon>Stenosarchaea group</taxon>
        <taxon>Halobacteria</taxon>
        <taxon>Halobacteriales</taxon>
        <taxon>Natrialbaceae</taxon>
        <taxon>Natronosalvus</taxon>
    </lineage>
</organism>